<dbReference type="GO" id="GO:0016020">
    <property type="term" value="C:membrane"/>
    <property type="evidence" value="ECO:0007669"/>
    <property type="project" value="UniProtKB-SubCell"/>
</dbReference>
<evidence type="ECO:0000313" key="3">
    <source>
        <dbReference type="EMBL" id="KAK2820187.1"/>
    </source>
</evidence>
<accession>A0AA88LQB5</accession>
<gene>
    <name evidence="3" type="ORF">Q5P01_023146</name>
</gene>
<keyword evidence="4" id="KW-1185">Reference proteome</keyword>
<comment type="caution">
    <text evidence="3">The sequence shown here is derived from an EMBL/GenBank/DDBJ whole genome shotgun (WGS) entry which is preliminary data.</text>
</comment>
<evidence type="ECO:0000256" key="2">
    <source>
        <dbReference type="SAM" id="Phobius"/>
    </source>
</evidence>
<comment type="subcellular location">
    <subcellularLocation>
        <location evidence="1">Membrane</location>
        <topology evidence="1">Multi-pass membrane protein</topology>
    </subcellularLocation>
</comment>
<dbReference type="InterPro" id="IPR036259">
    <property type="entry name" value="MFS_trans_sf"/>
</dbReference>
<dbReference type="Proteomes" id="UP001187415">
    <property type="component" value="Unassembled WGS sequence"/>
</dbReference>
<evidence type="ECO:0000313" key="4">
    <source>
        <dbReference type="Proteomes" id="UP001187415"/>
    </source>
</evidence>
<dbReference type="AlphaFoldDB" id="A0AA88LQB5"/>
<dbReference type="EMBL" id="JAUPFM010000019">
    <property type="protein sequence ID" value="KAK2820187.1"/>
    <property type="molecule type" value="Genomic_DNA"/>
</dbReference>
<sequence length="109" mass="11611">MFHQADGRSSYVNLQLLSVGLGFLSGSRTLTPYVTGQALGAENLAEAHGILVFFGSTGHVLGPPAVGLLYDVSQSHDVACFISGSCMMLCSIFLFLVTIRNSSRQTRCP</sequence>
<feature type="transmembrane region" description="Helical" evidence="2">
    <location>
        <begin position="78"/>
        <end position="97"/>
    </location>
</feature>
<evidence type="ECO:0000256" key="1">
    <source>
        <dbReference type="ARBA" id="ARBA00004141"/>
    </source>
</evidence>
<dbReference type="SUPFAM" id="SSF103473">
    <property type="entry name" value="MFS general substrate transporter"/>
    <property type="match status" value="1"/>
</dbReference>
<reference evidence="3" key="1">
    <citation type="submission" date="2023-07" db="EMBL/GenBank/DDBJ databases">
        <title>Chromosome-level Genome Assembly of Striped Snakehead (Channa striata).</title>
        <authorList>
            <person name="Liu H."/>
        </authorList>
    </citation>
    <scope>NUCLEOTIDE SEQUENCE</scope>
    <source>
        <strain evidence="3">Gz</strain>
        <tissue evidence="3">Muscle</tissue>
    </source>
</reference>
<keyword evidence="2" id="KW-1133">Transmembrane helix</keyword>
<dbReference type="Gene3D" id="1.20.1250.20">
    <property type="entry name" value="MFS general substrate transporter like domains"/>
    <property type="match status" value="1"/>
</dbReference>
<organism evidence="3 4">
    <name type="scientific">Channa striata</name>
    <name type="common">Snakehead murrel</name>
    <name type="synonym">Ophicephalus striatus</name>
    <dbReference type="NCBI Taxonomy" id="64152"/>
    <lineage>
        <taxon>Eukaryota</taxon>
        <taxon>Metazoa</taxon>
        <taxon>Chordata</taxon>
        <taxon>Craniata</taxon>
        <taxon>Vertebrata</taxon>
        <taxon>Euteleostomi</taxon>
        <taxon>Actinopterygii</taxon>
        <taxon>Neopterygii</taxon>
        <taxon>Teleostei</taxon>
        <taxon>Neoteleostei</taxon>
        <taxon>Acanthomorphata</taxon>
        <taxon>Anabantaria</taxon>
        <taxon>Anabantiformes</taxon>
        <taxon>Channoidei</taxon>
        <taxon>Channidae</taxon>
        <taxon>Channa</taxon>
    </lineage>
</organism>
<keyword evidence="2" id="KW-0812">Transmembrane</keyword>
<protein>
    <submittedName>
        <fullName evidence="3">Uncharacterized protein</fullName>
    </submittedName>
</protein>
<proteinExistence type="predicted"/>
<name>A0AA88LQB5_CHASR</name>
<keyword evidence="2" id="KW-0472">Membrane</keyword>